<feature type="domain" description="Helicase ATP-binding" evidence="9">
    <location>
        <begin position="35"/>
        <end position="207"/>
    </location>
</feature>
<dbReference type="Proteomes" id="UP000607645">
    <property type="component" value="Unassembled WGS sequence"/>
</dbReference>
<organism evidence="12 13">
    <name type="scientific">Lawsonibacter faecis</name>
    <dbReference type="NCBI Taxonomy" id="2763052"/>
    <lineage>
        <taxon>Bacteria</taxon>
        <taxon>Bacillati</taxon>
        <taxon>Bacillota</taxon>
        <taxon>Clostridia</taxon>
        <taxon>Eubacteriales</taxon>
        <taxon>Oscillospiraceae</taxon>
        <taxon>Lawsonibacter</taxon>
    </lineage>
</organism>
<evidence type="ECO:0000313" key="12">
    <source>
        <dbReference type="EMBL" id="MBC5735635.1"/>
    </source>
</evidence>
<name>A0A8J6MBJ0_9FIRM</name>
<dbReference type="InterPro" id="IPR050079">
    <property type="entry name" value="DEAD_box_RNA_helicase"/>
</dbReference>
<dbReference type="InterPro" id="IPR014014">
    <property type="entry name" value="RNA_helicase_DEAD_Q_motif"/>
</dbReference>
<feature type="domain" description="Helicase C-terminal" evidence="10">
    <location>
        <begin position="218"/>
        <end position="381"/>
    </location>
</feature>
<evidence type="ECO:0000313" key="13">
    <source>
        <dbReference type="Proteomes" id="UP000607645"/>
    </source>
</evidence>
<feature type="region of interest" description="Disordered" evidence="8">
    <location>
        <begin position="539"/>
        <end position="588"/>
    </location>
</feature>
<proteinExistence type="inferred from homology"/>
<comment type="caution">
    <text evidence="12">The sequence shown here is derived from an EMBL/GenBank/DDBJ whole genome shotgun (WGS) entry which is preliminary data.</text>
</comment>
<dbReference type="GO" id="GO:0003724">
    <property type="term" value="F:RNA helicase activity"/>
    <property type="evidence" value="ECO:0007669"/>
    <property type="project" value="InterPro"/>
</dbReference>
<keyword evidence="2 7" id="KW-0378">Hydrolase</keyword>
<dbReference type="PROSITE" id="PS00039">
    <property type="entry name" value="DEAD_ATP_HELICASE"/>
    <property type="match status" value="1"/>
</dbReference>
<dbReference type="PROSITE" id="PS51194">
    <property type="entry name" value="HELICASE_CTER"/>
    <property type="match status" value="1"/>
</dbReference>
<dbReference type="PROSITE" id="PS51195">
    <property type="entry name" value="Q_MOTIF"/>
    <property type="match status" value="1"/>
</dbReference>
<feature type="domain" description="DEAD-box RNA helicase Q" evidence="11">
    <location>
        <begin position="4"/>
        <end position="32"/>
    </location>
</feature>
<feature type="region of interest" description="Disordered" evidence="8">
    <location>
        <begin position="436"/>
        <end position="461"/>
    </location>
</feature>
<dbReference type="GO" id="GO:0005524">
    <property type="term" value="F:ATP binding"/>
    <property type="evidence" value="ECO:0007669"/>
    <property type="project" value="UniProtKB-KW"/>
</dbReference>
<keyword evidence="4 7" id="KW-0067">ATP-binding</keyword>
<evidence type="ECO:0000256" key="8">
    <source>
        <dbReference type="SAM" id="MobiDB-lite"/>
    </source>
</evidence>
<dbReference type="SMART" id="SM00487">
    <property type="entry name" value="DEXDc"/>
    <property type="match status" value="1"/>
</dbReference>
<keyword evidence="3 7" id="KW-0347">Helicase</keyword>
<comment type="similarity">
    <text evidence="5 7">Belongs to the DEAD box helicase family.</text>
</comment>
<dbReference type="PROSITE" id="PS51192">
    <property type="entry name" value="HELICASE_ATP_BIND_1"/>
    <property type="match status" value="1"/>
</dbReference>
<dbReference type="GO" id="GO:0003676">
    <property type="term" value="F:nucleic acid binding"/>
    <property type="evidence" value="ECO:0007669"/>
    <property type="project" value="InterPro"/>
</dbReference>
<dbReference type="Gene3D" id="3.40.50.300">
    <property type="entry name" value="P-loop containing nucleotide triphosphate hydrolases"/>
    <property type="match status" value="2"/>
</dbReference>
<dbReference type="CDD" id="cd18787">
    <property type="entry name" value="SF2_C_DEAD"/>
    <property type="match status" value="1"/>
</dbReference>
<dbReference type="InterPro" id="IPR012677">
    <property type="entry name" value="Nucleotide-bd_a/b_plait_sf"/>
</dbReference>
<dbReference type="PANTHER" id="PTHR47959">
    <property type="entry name" value="ATP-DEPENDENT RNA HELICASE RHLE-RELATED"/>
    <property type="match status" value="1"/>
</dbReference>
<keyword evidence="1 7" id="KW-0547">Nucleotide-binding</keyword>
<sequence>MTDVPFSELALDPRIEKSVEAMGFTAATPIQAQVIPLIRSGADVIAKSQTGTGKTAAFAIPALEAVDTQEAKVTIQVLVLCPTRELAQQAGEEIRKLSRFLPGIRLAEVYGGANMERQFIQLRRANIVVGTPGRVMDHMRRGTVKLQHLRMIVLDEADEMLNMGFKEDIETILQDTPQERQTVLFSATMPPAILALAKTFQMNPQTVEINASQVTLEQIDQSCVEAPASRKMEALNLLLRYHRPNRALIFCNTKHMVDELGEYLNTHGFSAESIHGDMKQPQRTRVMNEFKRGRVDILIATDVAARGIDVNDLDYVFNYDIPLNTEYYVHRIGRTGRAGKSGSSITLFSGKRQMGILRNLARAVKSEIRVDPLPTQEAIRLREHQRNVETVVRALEAGAGDGYEFMVEQLTARGYTGERIAAAALSLRFPESALPAEAAGKANRETRREGDQPSRVPKAKAGPAAYGDVVVDIGSANRVEPKHLVGAITERSGLSGKEVGKIDIYPEFSVVGIPTDRVGDVLDTMKGCKICGRPTRTTRLAESEREEGRPARKGSKAAQFAGERIAKRNQARAGGPVRRKRKIPDFEG</sequence>
<dbReference type="InterPro" id="IPR027417">
    <property type="entry name" value="P-loop_NTPase"/>
</dbReference>
<dbReference type="GO" id="GO:0016787">
    <property type="term" value="F:hydrolase activity"/>
    <property type="evidence" value="ECO:0007669"/>
    <property type="project" value="UniProtKB-KW"/>
</dbReference>
<accession>A0A8J6MBJ0</accession>
<dbReference type="InterPro" id="IPR005580">
    <property type="entry name" value="DbpA/CsdA_RNA-bd_dom"/>
</dbReference>
<evidence type="ECO:0000256" key="4">
    <source>
        <dbReference type="ARBA" id="ARBA00022840"/>
    </source>
</evidence>
<evidence type="ECO:0000256" key="7">
    <source>
        <dbReference type="RuleBase" id="RU000492"/>
    </source>
</evidence>
<dbReference type="RefSeq" id="WP_186918240.1">
    <property type="nucleotide sequence ID" value="NZ_JACOPQ010000001.1"/>
</dbReference>
<dbReference type="GO" id="GO:0005829">
    <property type="term" value="C:cytosol"/>
    <property type="evidence" value="ECO:0007669"/>
    <property type="project" value="TreeGrafter"/>
</dbReference>
<dbReference type="Gene3D" id="3.30.70.330">
    <property type="match status" value="1"/>
</dbReference>
<dbReference type="AlphaFoldDB" id="A0A8J6MBJ0"/>
<evidence type="ECO:0000259" key="9">
    <source>
        <dbReference type="PROSITE" id="PS51192"/>
    </source>
</evidence>
<dbReference type="Pfam" id="PF03880">
    <property type="entry name" value="DbpA"/>
    <property type="match status" value="1"/>
</dbReference>
<dbReference type="InterPro" id="IPR044742">
    <property type="entry name" value="DEAD/DEAH_RhlB"/>
</dbReference>
<dbReference type="SMART" id="SM00490">
    <property type="entry name" value="HELICc"/>
    <property type="match status" value="1"/>
</dbReference>
<dbReference type="Pfam" id="PF00270">
    <property type="entry name" value="DEAD"/>
    <property type="match status" value="1"/>
</dbReference>
<dbReference type="InterPro" id="IPR000629">
    <property type="entry name" value="RNA-helicase_DEAD-box_CS"/>
</dbReference>
<dbReference type="EMBL" id="JACOPQ010000001">
    <property type="protein sequence ID" value="MBC5735635.1"/>
    <property type="molecule type" value="Genomic_DNA"/>
</dbReference>
<dbReference type="CDD" id="cd00268">
    <property type="entry name" value="DEADc"/>
    <property type="match status" value="1"/>
</dbReference>
<feature type="compositionally biased region" description="Basic and acidic residues" evidence="8">
    <location>
        <begin position="442"/>
        <end position="452"/>
    </location>
</feature>
<reference evidence="12" key="1">
    <citation type="submission" date="2020-08" db="EMBL/GenBank/DDBJ databases">
        <title>Genome public.</title>
        <authorList>
            <person name="Liu C."/>
            <person name="Sun Q."/>
        </authorList>
    </citation>
    <scope>NUCLEOTIDE SEQUENCE</scope>
    <source>
        <strain evidence="12">NSJ-52</strain>
    </source>
</reference>
<dbReference type="SUPFAM" id="SSF52540">
    <property type="entry name" value="P-loop containing nucleoside triphosphate hydrolases"/>
    <property type="match status" value="1"/>
</dbReference>
<keyword evidence="13" id="KW-1185">Reference proteome</keyword>
<evidence type="ECO:0000256" key="1">
    <source>
        <dbReference type="ARBA" id="ARBA00022741"/>
    </source>
</evidence>
<evidence type="ECO:0000256" key="3">
    <source>
        <dbReference type="ARBA" id="ARBA00022806"/>
    </source>
</evidence>
<dbReference type="PANTHER" id="PTHR47959:SF1">
    <property type="entry name" value="ATP-DEPENDENT RNA HELICASE DBPA"/>
    <property type="match status" value="1"/>
</dbReference>
<feature type="compositionally biased region" description="Basic and acidic residues" evidence="8">
    <location>
        <begin position="539"/>
        <end position="550"/>
    </location>
</feature>
<protein>
    <submittedName>
        <fullName evidence="12">DEAD/DEAH box helicase</fullName>
    </submittedName>
</protein>
<dbReference type="InterPro" id="IPR011545">
    <property type="entry name" value="DEAD/DEAH_box_helicase_dom"/>
</dbReference>
<evidence type="ECO:0000259" key="11">
    <source>
        <dbReference type="PROSITE" id="PS51195"/>
    </source>
</evidence>
<evidence type="ECO:0000256" key="2">
    <source>
        <dbReference type="ARBA" id="ARBA00022801"/>
    </source>
</evidence>
<evidence type="ECO:0000256" key="6">
    <source>
        <dbReference type="PROSITE-ProRule" id="PRU00552"/>
    </source>
</evidence>
<dbReference type="InterPro" id="IPR014001">
    <property type="entry name" value="Helicase_ATP-bd"/>
</dbReference>
<evidence type="ECO:0000256" key="5">
    <source>
        <dbReference type="ARBA" id="ARBA00038437"/>
    </source>
</evidence>
<dbReference type="InterPro" id="IPR001650">
    <property type="entry name" value="Helicase_C-like"/>
</dbReference>
<evidence type="ECO:0000259" key="10">
    <source>
        <dbReference type="PROSITE" id="PS51194"/>
    </source>
</evidence>
<gene>
    <name evidence="12" type="ORF">H8S62_01250</name>
</gene>
<dbReference type="Pfam" id="PF00271">
    <property type="entry name" value="Helicase_C"/>
    <property type="match status" value="1"/>
</dbReference>
<feature type="short sequence motif" description="Q motif" evidence="6">
    <location>
        <begin position="4"/>
        <end position="32"/>
    </location>
</feature>